<feature type="domain" description="BZIP" evidence="8">
    <location>
        <begin position="23"/>
        <end position="86"/>
    </location>
</feature>
<accession>A0A9W7YA94</accession>
<dbReference type="PROSITE" id="PS50217">
    <property type="entry name" value="BZIP"/>
    <property type="match status" value="1"/>
</dbReference>
<feature type="compositionally biased region" description="Low complexity" evidence="7">
    <location>
        <begin position="118"/>
        <end position="134"/>
    </location>
</feature>
<evidence type="ECO:0000256" key="7">
    <source>
        <dbReference type="SAM" id="MobiDB-lite"/>
    </source>
</evidence>
<keyword evidence="6" id="KW-0539">Nucleus</keyword>
<keyword evidence="5" id="KW-0804">Transcription</keyword>
<evidence type="ECO:0000256" key="1">
    <source>
        <dbReference type="ARBA" id="ARBA00004123"/>
    </source>
</evidence>
<dbReference type="GO" id="GO:0005634">
    <property type="term" value="C:nucleus"/>
    <property type="evidence" value="ECO:0007669"/>
    <property type="project" value="UniProtKB-SubCell"/>
</dbReference>
<feature type="compositionally biased region" description="Acidic residues" evidence="7">
    <location>
        <begin position="1"/>
        <end position="14"/>
    </location>
</feature>
<evidence type="ECO:0000256" key="3">
    <source>
        <dbReference type="ARBA" id="ARBA00023015"/>
    </source>
</evidence>
<comment type="subcellular location">
    <subcellularLocation>
        <location evidence="1">Nucleus</location>
    </subcellularLocation>
</comment>
<sequence>SNHDDDDDDDDEVGMEGIDLKSLTSKERRQLRNKISARNFRVRRKEYISNLEGEVRMHKEEADGLRRDLLSSRKDNALLREEVQRLRQRLSALGATQPSSAGSAPAPASARVPAVARTPIPGRAPAPASARVPVPGRPAPPAALPQPQPAMAAPAMLPAAPMVRFNPHKDIPQAATKKPAAAGPTTASSDWAAKNSRSSFVTVNTAVLPLAHRATAGELLAEARRKQAVDALLDMGAPAAIAPAALPQQPSPAVPANSMLDSPALLAAALCVASQAAEFVLLQCALESSFAQSSCAAVPAALPAIASC</sequence>
<dbReference type="PROSITE" id="PS00036">
    <property type="entry name" value="BZIP_BASIC"/>
    <property type="match status" value="1"/>
</dbReference>
<evidence type="ECO:0000256" key="6">
    <source>
        <dbReference type="ARBA" id="ARBA00023242"/>
    </source>
</evidence>
<dbReference type="InterPro" id="IPR004827">
    <property type="entry name" value="bZIP"/>
</dbReference>
<dbReference type="GO" id="GO:0003700">
    <property type="term" value="F:DNA-binding transcription factor activity"/>
    <property type="evidence" value="ECO:0007669"/>
    <property type="project" value="InterPro"/>
</dbReference>
<dbReference type="OrthoDB" id="5571888at2759"/>
<feature type="region of interest" description="Disordered" evidence="7">
    <location>
        <begin position="94"/>
        <end position="113"/>
    </location>
</feature>
<dbReference type="EMBL" id="JANBOI010001006">
    <property type="protein sequence ID" value="KAJ1727716.1"/>
    <property type="molecule type" value="Genomic_DNA"/>
</dbReference>
<dbReference type="Gene3D" id="1.20.5.170">
    <property type="match status" value="1"/>
</dbReference>
<evidence type="ECO:0000256" key="2">
    <source>
        <dbReference type="ARBA" id="ARBA00007163"/>
    </source>
</evidence>
<feature type="non-terminal residue" evidence="9">
    <location>
        <position position="308"/>
    </location>
</feature>
<dbReference type="SMART" id="SM00338">
    <property type="entry name" value="BRLZ"/>
    <property type="match status" value="1"/>
</dbReference>
<evidence type="ECO:0000313" key="10">
    <source>
        <dbReference type="Proteomes" id="UP001143981"/>
    </source>
</evidence>
<name>A0A9W7YA94_9FUNG</name>
<keyword evidence="10" id="KW-1185">Reference proteome</keyword>
<dbReference type="PANTHER" id="PTHR47416:SF8">
    <property type="entry name" value="BASIC-LEUCINE ZIPPER TRANSCRIPTION FACTOR E-RELATED"/>
    <property type="match status" value="1"/>
</dbReference>
<evidence type="ECO:0000313" key="9">
    <source>
        <dbReference type="EMBL" id="KAJ1727716.1"/>
    </source>
</evidence>
<comment type="caution">
    <text evidence="9">The sequence shown here is derived from an EMBL/GenBank/DDBJ whole genome shotgun (WGS) entry which is preliminary data.</text>
</comment>
<dbReference type="InterPro" id="IPR046347">
    <property type="entry name" value="bZIP_sf"/>
</dbReference>
<feature type="compositionally biased region" description="Pro residues" evidence="7">
    <location>
        <begin position="135"/>
        <end position="148"/>
    </location>
</feature>
<organism evidence="9 10">
    <name type="scientific">Coemansia biformis</name>
    <dbReference type="NCBI Taxonomy" id="1286918"/>
    <lineage>
        <taxon>Eukaryota</taxon>
        <taxon>Fungi</taxon>
        <taxon>Fungi incertae sedis</taxon>
        <taxon>Zoopagomycota</taxon>
        <taxon>Kickxellomycotina</taxon>
        <taxon>Kickxellomycetes</taxon>
        <taxon>Kickxellales</taxon>
        <taxon>Kickxellaceae</taxon>
        <taxon>Coemansia</taxon>
    </lineage>
</organism>
<evidence type="ECO:0000256" key="5">
    <source>
        <dbReference type="ARBA" id="ARBA00023163"/>
    </source>
</evidence>
<dbReference type="AlphaFoldDB" id="A0A9W7YA94"/>
<feature type="region of interest" description="Disordered" evidence="7">
    <location>
        <begin position="1"/>
        <end position="21"/>
    </location>
</feature>
<dbReference type="GO" id="GO:0003677">
    <property type="term" value="F:DNA binding"/>
    <property type="evidence" value="ECO:0007669"/>
    <property type="project" value="UniProtKB-KW"/>
</dbReference>
<feature type="region of interest" description="Disordered" evidence="7">
    <location>
        <begin position="118"/>
        <end position="149"/>
    </location>
</feature>
<dbReference type="Pfam" id="PF00170">
    <property type="entry name" value="bZIP_1"/>
    <property type="match status" value="1"/>
</dbReference>
<protein>
    <recommendedName>
        <fullName evidence="8">BZIP domain-containing protein</fullName>
    </recommendedName>
</protein>
<evidence type="ECO:0000259" key="8">
    <source>
        <dbReference type="PROSITE" id="PS50217"/>
    </source>
</evidence>
<proteinExistence type="inferred from homology"/>
<keyword evidence="4" id="KW-0238">DNA-binding</keyword>
<comment type="similarity">
    <text evidence="2">Belongs to the bZIP family.</text>
</comment>
<gene>
    <name evidence="9" type="ORF">LPJ61_004431</name>
</gene>
<dbReference type="CDD" id="cd14810">
    <property type="entry name" value="bZIP_u1"/>
    <property type="match status" value="1"/>
</dbReference>
<dbReference type="Proteomes" id="UP001143981">
    <property type="component" value="Unassembled WGS sequence"/>
</dbReference>
<evidence type="ECO:0000256" key="4">
    <source>
        <dbReference type="ARBA" id="ARBA00023125"/>
    </source>
</evidence>
<keyword evidence="3" id="KW-0805">Transcription regulation</keyword>
<dbReference type="SUPFAM" id="SSF57959">
    <property type="entry name" value="Leucine zipper domain"/>
    <property type="match status" value="1"/>
</dbReference>
<reference evidence="9" key="1">
    <citation type="submission" date="2022-07" db="EMBL/GenBank/DDBJ databases">
        <title>Phylogenomic reconstructions and comparative analyses of Kickxellomycotina fungi.</title>
        <authorList>
            <person name="Reynolds N.K."/>
            <person name="Stajich J.E."/>
            <person name="Barry K."/>
            <person name="Grigoriev I.V."/>
            <person name="Crous P."/>
            <person name="Smith M.E."/>
        </authorList>
    </citation>
    <scope>NUCLEOTIDE SEQUENCE</scope>
    <source>
        <strain evidence="9">BCRC 34381</strain>
    </source>
</reference>
<dbReference type="PANTHER" id="PTHR47416">
    <property type="entry name" value="BASIC-LEUCINE ZIPPER TRANSCRIPTION FACTOR F-RELATED"/>
    <property type="match status" value="1"/>
</dbReference>